<protein>
    <recommendedName>
        <fullName evidence="3">Thioesterase</fullName>
    </recommendedName>
</protein>
<dbReference type="InterPro" id="IPR029069">
    <property type="entry name" value="HotDog_dom_sf"/>
</dbReference>
<dbReference type="OrthoDB" id="4556615at2"/>
<keyword evidence="2" id="KW-1185">Reference proteome</keyword>
<dbReference type="SUPFAM" id="SSF54637">
    <property type="entry name" value="Thioesterase/thiol ester dehydrase-isomerase"/>
    <property type="match status" value="1"/>
</dbReference>
<name>A0A1Q9LJ52_9PSEU</name>
<comment type="caution">
    <text evidence="1">The sequence shown here is derived from an EMBL/GenBank/DDBJ whole genome shotgun (WGS) entry which is preliminary data.</text>
</comment>
<sequence>MAAATSPTTLTTTPRYEGANICTWIGFKHVNYLVEEAVLDHLRKNGAPAGLLYERHGLCVDLVDVDTKMFTAFHVDDVVVATVRRLPDAGGQLRLSVLLTTRADPDTKVARATVGVVLRADPRGLPAEPAPAALLPHVVGELGEPATVPLTGDPVAQLTRDRNAFAWSWRVPYPYCHFTERVQLSGYLRLMEEAVDLFLADRGVSIKTLLDEDDLIPVVPRSHVRIVGEAKMEERVHTAFTVTEVFKDLTYTAAMDCYVTRGGALVPVATGTITHGYAIIDSRRDWSVVPFPERLAAALGGAR</sequence>
<gene>
    <name evidence="1" type="ORF">BJP25_24170</name>
</gene>
<reference evidence="1 2" key="1">
    <citation type="submission" date="2016-10" db="EMBL/GenBank/DDBJ databases">
        <title>The Draft Genome Sequence of Actinokineospora bangkokensis 44EHWT reveals the biosynthetic pathway of antifungal compounds Thailandins with unusual extender unit butylmalonyl-CoA.</title>
        <authorList>
            <person name="Greule A."/>
            <person name="Intra B."/>
            <person name="Flemming S."/>
            <person name="Rommel M.G."/>
            <person name="Panbangred W."/>
            <person name="Bechthold A."/>
        </authorList>
    </citation>
    <scope>NUCLEOTIDE SEQUENCE [LARGE SCALE GENOMIC DNA]</scope>
    <source>
        <strain evidence="1 2">44EHW</strain>
    </source>
</reference>
<evidence type="ECO:0000313" key="2">
    <source>
        <dbReference type="Proteomes" id="UP000186040"/>
    </source>
</evidence>
<evidence type="ECO:0000313" key="1">
    <source>
        <dbReference type="EMBL" id="OLR92025.1"/>
    </source>
</evidence>
<accession>A0A1Q9LJ52</accession>
<dbReference type="AlphaFoldDB" id="A0A1Q9LJ52"/>
<dbReference type="EMBL" id="MKQR01000018">
    <property type="protein sequence ID" value="OLR92025.1"/>
    <property type="molecule type" value="Genomic_DNA"/>
</dbReference>
<organism evidence="1 2">
    <name type="scientific">Actinokineospora bangkokensis</name>
    <dbReference type="NCBI Taxonomy" id="1193682"/>
    <lineage>
        <taxon>Bacteria</taxon>
        <taxon>Bacillati</taxon>
        <taxon>Actinomycetota</taxon>
        <taxon>Actinomycetes</taxon>
        <taxon>Pseudonocardiales</taxon>
        <taxon>Pseudonocardiaceae</taxon>
        <taxon>Actinokineospora</taxon>
    </lineage>
</organism>
<dbReference type="Proteomes" id="UP000186040">
    <property type="component" value="Unassembled WGS sequence"/>
</dbReference>
<evidence type="ECO:0008006" key="3">
    <source>
        <dbReference type="Google" id="ProtNLM"/>
    </source>
</evidence>
<dbReference type="Gene3D" id="3.10.129.10">
    <property type="entry name" value="Hotdog Thioesterase"/>
    <property type="match status" value="1"/>
</dbReference>
<dbReference type="Pfam" id="PF13279">
    <property type="entry name" value="4HBT_2"/>
    <property type="match status" value="1"/>
</dbReference>
<proteinExistence type="predicted"/>
<dbReference type="STRING" id="1193682.BJP25_24170"/>